<dbReference type="InterPro" id="IPR050471">
    <property type="entry name" value="AB_hydrolase"/>
</dbReference>
<dbReference type="GO" id="GO:0004806">
    <property type="term" value="F:triacylglycerol lipase activity"/>
    <property type="evidence" value="ECO:0007669"/>
    <property type="project" value="TreeGrafter"/>
</dbReference>
<dbReference type="Proteomes" id="UP001515100">
    <property type="component" value="Unassembled WGS sequence"/>
</dbReference>
<dbReference type="EMBL" id="SDPP02000006">
    <property type="protein sequence ID" value="KAA1373026.1"/>
    <property type="molecule type" value="Genomic_DNA"/>
</dbReference>
<evidence type="ECO:0000313" key="2">
    <source>
        <dbReference type="EMBL" id="KAA1373026.1"/>
    </source>
</evidence>
<organism evidence="2 3">
    <name type="scientific">Aeromicrobium fastidiosum</name>
    <dbReference type="NCBI Taxonomy" id="52699"/>
    <lineage>
        <taxon>Bacteria</taxon>
        <taxon>Bacillati</taxon>
        <taxon>Actinomycetota</taxon>
        <taxon>Actinomycetes</taxon>
        <taxon>Propionibacteriales</taxon>
        <taxon>Nocardioidaceae</taxon>
        <taxon>Aeromicrobium</taxon>
    </lineage>
</organism>
<keyword evidence="3" id="KW-1185">Reference proteome</keyword>
<dbReference type="PANTHER" id="PTHR43433">
    <property type="entry name" value="HYDROLASE, ALPHA/BETA FOLD FAMILY PROTEIN"/>
    <property type="match status" value="1"/>
</dbReference>
<name>A0A641AHP4_9ACTN</name>
<reference evidence="2" key="1">
    <citation type="submission" date="2019-09" db="EMBL/GenBank/DDBJ databases">
        <authorList>
            <person name="Li J."/>
        </authorList>
    </citation>
    <scope>NUCLEOTIDE SEQUENCE [LARGE SCALE GENOMIC DNA]</scope>
    <source>
        <strain evidence="2">NRBC 14897</strain>
    </source>
</reference>
<sequence>MSVPRTLELPPGVEAITIETSRGRFAAHVIRVEQPRGHVLLVPGWTGSKEDLTPVLPLLAAAGLDATTYDQRGQFETSAGPDDEFTLEAFAADAAAVRATSGHERSHLLGHSFGGLVSQHAVVADPSPWLGLSLLCTGPGALGDSPTRPLRRLASAIGKVPLLQVHELREQGVRRPAQITAFLARRFTSNDPRSLRAMTQLLIDAPDIVDDVARLGVPVWVGRGVDDDAWPHDVQQLMAERLGTEVHVVPDSAHSPAVENPTALVADWLPFLREHLPEPSPTVVDKDQETD</sequence>
<proteinExistence type="predicted"/>
<evidence type="ECO:0000259" key="1">
    <source>
        <dbReference type="Pfam" id="PF12697"/>
    </source>
</evidence>
<evidence type="ECO:0000313" key="3">
    <source>
        <dbReference type="Proteomes" id="UP001515100"/>
    </source>
</evidence>
<comment type="caution">
    <text evidence="2">The sequence shown here is derived from an EMBL/GenBank/DDBJ whole genome shotgun (WGS) entry which is preliminary data.</text>
</comment>
<keyword evidence="2" id="KW-0378">Hydrolase</keyword>
<dbReference type="PANTHER" id="PTHR43433:SF5">
    <property type="entry name" value="AB HYDROLASE-1 DOMAIN-CONTAINING PROTEIN"/>
    <property type="match status" value="1"/>
</dbReference>
<accession>A0A641AHP4</accession>
<protein>
    <submittedName>
        <fullName evidence="2">Alpha/beta hydrolase</fullName>
    </submittedName>
</protein>
<gene>
    <name evidence="2" type="ORF">ESP62_018215</name>
</gene>
<dbReference type="AlphaFoldDB" id="A0A641AHP4"/>
<dbReference type="OrthoDB" id="3211023at2"/>
<dbReference type="Gene3D" id="3.40.50.1820">
    <property type="entry name" value="alpha/beta hydrolase"/>
    <property type="match status" value="1"/>
</dbReference>
<dbReference type="SUPFAM" id="SSF53474">
    <property type="entry name" value="alpha/beta-Hydrolases"/>
    <property type="match status" value="1"/>
</dbReference>
<dbReference type="RefSeq" id="WP_129185265.1">
    <property type="nucleotide sequence ID" value="NZ_JAGIOG010000001.1"/>
</dbReference>
<dbReference type="Pfam" id="PF12697">
    <property type="entry name" value="Abhydrolase_6"/>
    <property type="match status" value="1"/>
</dbReference>
<feature type="domain" description="AB hydrolase-1" evidence="1">
    <location>
        <begin position="39"/>
        <end position="267"/>
    </location>
</feature>
<dbReference type="GO" id="GO:0046503">
    <property type="term" value="P:glycerolipid catabolic process"/>
    <property type="evidence" value="ECO:0007669"/>
    <property type="project" value="TreeGrafter"/>
</dbReference>
<dbReference type="InterPro" id="IPR029058">
    <property type="entry name" value="AB_hydrolase_fold"/>
</dbReference>
<dbReference type="InterPro" id="IPR000073">
    <property type="entry name" value="AB_hydrolase_1"/>
</dbReference>